<evidence type="ECO:0000313" key="1">
    <source>
        <dbReference type="EMBL" id="TGX83861.1"/>
    </source>
</evidence>
<gene>
    <name evidence="1" type="ORF">E5358_01390</name>
</gene>
<dbReference type="Proteomes" id="UP000308886">
    <property type="component" value="Unassembled WGS sequence"/>
</dbReference>
<evidence type="ECO:0000313" key="2">
    <source>
        <dbReference type="Proteomes" id="UP000308886"/>
    </source>
</evidence>
<comment type="caution">
    <text evidence="1">The sequence shown here is derived from an EMBL/GenBank/DDBJ whole genome shotgun (WGS) entry which is preliminary data.</text>
</comment>
<reference evidence="1" key="1">
    <citation type="submission" date="2019-04" db="EMBL/GenBank/DDBJ databases">
        <title>Microbes associate with the intestines of laboratory mice.</title>
        <authorList>
            <person name="Navarre W."/>
            <person name="Wong E."/>
            <person name="Huang K."/>
            <person name="Tropini C."/>
            <person name="Ng K."/>
            <person name="Yu B."/>
        </authorList>
    </citation>
    <scope>NUCLEOTIDE SEQUENCE</scope>
    <source>
        <strain evidence="1">NM73_A23</strain>
    </source>
</reference>
<keyword evidence="2" id="KW-1185">Reference proteome</keyword>
<name>A0AC61QTC8_9BACT</name>
<proteinExistence type="predicted"/>
<accession>A0AC61QTC8</accession>
<dbReference type="EMBL" id="SRZC01000002">
    <property type="protein sequence ID" value="TGX83861.1"/>
    <property type="molecule type" value="Genomic_DNA"/>
</dbReference>
<sequence>MKKIISILLFACMAIGMSAQEAQEHLKFKGIPIDGTVSEFVAKLKQKGCTYVDSHEGNVSMKGDFATEKNCTIVVAAPKANCPLERVLVICPDKDTWGTLYNNYARLKDMLTAKYGEPAFCEEKFQGNLQPDDDSSKMHDVKMDRCKYLSVFDTVNGSIELNISHNGRYSCFVRLLYVDAANSNASDSKAMDDI</sequence>
<protein>
    <submittedName>
        <fullName evidence="1">Uncharacterized protein</fullName>
    </submittedName>
</protein>
<organism evidence="1 2">
    <name type="scientific">Palleniella muris</name>
    <dbReference type="NCBI Taxonomy" id="3038145"/>
    <lineage>
        <taxon>Bacteria</taxon>
        <taxon>Pseudomonadati</taxon>
        <taxon>Bacteroidota</taxon>
        <taxon>Bacteroidia</taxon>
        <taxon>Bacteroidales</taxon>
        <taxon>Prevotellaceae</taxon>
        <taxon>Palleniella</taxon>
    </lineage>
</organism>